<dbReference type="PROSITE" id="PS51192">
    <property type="entry name" value="HELICASE_ATP_BIND_1"/>
    <property type="match status" value="1"/>
</dbReference>
<keyword evidence="12" id="KW-1185">Reference proteome</keyword>
<dbReference type="SMART" id="SM00487">
    <property type="entry name" value="DEXDc"/>
    <property type="match status" value="1"/>
</dbReference>
<evidence type="ECO:0000256" key="6">
    <source>
        <dbReference type="RuleBase" id="RU000492"/>
    </source>
</evidence>
<dbReference type="PROSITE" id="PS51194">
    <property type="entry name" value="HELICASE_CTER"/>
    <property type="match status" value="1"/>
</dbReference>
<evidence type="ECO:0000313" key="12">
    <source>
        <dbReference type="Proteomes" id="UP001152799"/>
    </source>
</evidence>
<comment type="catalytic activity">
    <reaction evidence="7">
        <text>ATP + H2O = ADP + phosphate + H(+)</text>
        <dbReference type="Rhea" id="RHEA:13065"/>
        <dbReference type="ChEBI" id="CHEBI:15377"/>
        <dbReference type="ChEBI" id="CHEBI:15378"/>
        <dbReference type="ChEBI" id="CHEBI:30616"/>
        <dbReference type="ChEBI" id="CHEBI:43474"/>
        <dbReference type="ChEBI" id="CHEBI:456216"/>
        <dbReference type="EC" id="3.6.4.13"/>
    </reaction>
</comment>
<dbReference type="InterPro" id="IPR027417">
    <property type="entry name" value="P-loop_NTPase"/>
</dbReference>
<dbReference type="OrthoDB" id="422663at2759"/>
<protein>
    <recommendedName>
        <fullName evidence="7">ATP-dependent RNA helicase</fullName>
        <ecNumber evidence="7">3.6.4.13</ecNumber>
    </recommendedName>
</protein>
<sequence>MTSFEFKWTKNKKPEGSKVIKLKNTKRKPIPIKNPSEDQEKPKAKNIEINRNIIKPQFKEVEQVVFDNNPTSFIKRKGKKDKLKNNNNQDSLAGNKVEISTAKHHSLFSEKYKNVHINPNVRGASVVEKVFSAGNQFGELNIHKHIISNLEKHKYTLLTNVQEKAIPEVLSGKNCLIRSQTGSGKTLTYAVPILNTLVNITPKLQRTDGVQAIVVVPTRELALQTHELFNKLNTFQWIIIGQICGGENRKTEKDKLRRGVHVLIGTPGRLLDHMLHTAAFNVKHVRCLVLDEADRLLDMGFKKDIVRLVEEIDSHKGNSSYDPLAMLKGQKASKTNEEKTTQNDERQTLLLSATLTKGIAELADFTMKKHVYIDALDESATTNPDHMIIPNTVKQEYILTFVKHRLVTLSAFLVSKAKENSKTFVFMATTQMVDFHYELFTKYLLKMPINKGKLKNGDVLLLDEEDDSDDEMQALDMEIFKLHGSMTQQERKAVFNGFRKAEKGILLCTDIAARGIDVPEADCIVQYTGPQSDEDYLHRVGRTGRAGKSGSAIIFLTHEEQDFIPRLQNHKVFLKEHDTTLLDKNLTEFMDEPDKSEATLALQRRYETAIAKDKELHRKACFAYSSWSRFYSGFPIKMKSVFDLKRVNIGHYVTSFGLQESPTTVARIVRGQATKSEPKRLNKKLANHMDNVELKIPTQKRSRKSVGSSTSEFSSGLTPARKKQKKY</sequence>
<dbReference type="EMBL" id="OU892278">
    <property type="protein sequence ID" value="CAG9764378.1"/>
    <property type="molecule type" value="Genomic_DNA"/>
</dbReference>
<dbReference type="GO" id="GO:0003723">
    <property type="term" value="F:RNA binding"/>
    <property type="evidence" value="ECO:0007669"/>
    <property type="project" value="UniProtKB-UniRule"/>
</dbReference>
<dbReference type="Pfam" id="PF13959">
    <property type="entry name" value="CTE_SPB4"/>
    <property type="match status" value="1"/>
</dbReference>
<dbReference type="InterPro" id="IPR001650">
    <property type="entry name" value="Helicase_C-like"/>
</dbReference>
<dbReference type="PROSITE" id="PS00039">
    <property type="entry name" value="DEAD_ATP_HELICASE"/>
    <property type="match status" value="1"/>
</dbReference>
<dbReference type="SMART" id="SM01178">
    <property type="entry name" value="DUF4217"/>
    <property type="match status" value="1"/>
</dbReference>
<keyword evidence="1 6" id="KW-0547">Nucleotide-binding</keyword>
<feature type="compositionally biased region" description="Basic residues" evidence="8">
    <location>
        <begin position="20"/>
        <end position="30"/>
    </location>
</feature>
<dbReference type="Pfam" id="PF00270">
    <property type="entry name" value="DEAD"/>
    <property type="match status" value="1"/>
</dbReference>
<dbReference type="EC" id="3.6.4.13" evidence="7"/>
<evidence type="ECO:0000259" key="9">
    <source>
        <dbReference type="PROSITE" id="PS51192"/>
    </source>
</evidence>
<comment type="similarity">
    <text evidence="6">Belongs to the DEAD box helicase family.</text>
</comment>
<evidence type="ECO:0000313" key="11">
    <source>
        <dbReference type="EMBL" id="CAG9764378.1"/>
    </source>
</evidence>
<evidence type="ECO:0000256" key="1">
    <source>
        <dbReference type="ARBA" id="ARBA00022741"/>
    </source>
</evidence>
<dbReference type="Gene3D" id="3.40.50.300">
    <property type="entry name" value="P-loop containing nucleotide triphosphate hydrolases"/>
    <property type="match status" value="2"/>
</dbReference>
<keyword evidence="2 6" id="KW-0378">Hydrolase</keyword>
<dbReference type="GO" id="GO:0005524">
    <property type="term" value="F:ATP binding"/>
    <property type="evidence" value="ECO:0007669"/>
    <property type="project" value="UniProtKB-UniRule"/>
</dbReference>
<dbReference type="CDD" id="cd18787">
    <property type="entry name" value="SF2_C_DEAD"/>
    <property type="match status" value="1"/>
</dbReference>
<gene>
    <name evidence="11" type="ORF">CEUTPL_LOCUS5018</name>
</gene>
<comment type="domain">
    <text evidence="7">The Q motif is unique to and characteristic of the DEAD box family of RNA helicases and controls ATP binding and hydrolysis.</text>
</comment>
<comment type="function">
    <text evidence="7">RNA helicase.</text>
</comment>
<dbReference type="AlphaFoldDB" id="A0A9N9MJX5"/>
<proteinExistence type="inferred from homology"/>
<evidence type="ECO:0000256" key="3">
    <source>
        <dbReference type="ARBA" id="ARBA00022806"/>
    </source>
</evidence>
<feature type="region of interest" description="Disordered" evidence="8">
    <location>
        <begin position="1"/>
        <end position="43"/>
    </location>
</feature>
<dbReference type="InterPro" id="IPR014001">
    <property type="entry name" value="Helicase_ATP-bd"/>
</dbReference>
<evidence type="ECO:0000256" key="5">
    <source>
        <dbReference type="ARBA" id="ARBA00022884"/>
    </source>
</evidence>
<dbReference type="Pfam" id="PF00271">
    <property type="entry name" value="Helicase_C"/>
    <property type="match status" value="1"/>
</dbReference>
<reference evidence="11" key="1">
    <citation type="submission" date="2022-01" db="EMBL/GenBank/DDBJ databases">
        <authorList>
            <person name="King R."/>
        </authorList>
    </citation>
    <scope>NUCLEOTIDE SEQUENCE</scope>
</reference>
<dbReference type="InterPro" id="IPR000629">
    <property type="entry name" value="RNA-helicase_DEAD-box_CS"/>
</dbReference>
<name>A0A9N9MJX5_9CUCU</name>
<organism evidence="11 12">
    <name type="scientific">Ceutorhynchus assimilis</name>
    <name type="common">cabbage seed weevil</name>
    <dbReference type="NCBI Taxonomy" id="467358"/>
    <lineage>
        <taxon>Eukaryota</taxon>
        <taxon>Metazoa</taxon>
        <taxon>Ecdysozoa</taxon>
        <taxon>Arthropoda</taxon>
        <taxon>Hexapoda</taxon>
        <taxon>Insecta</taxon>
        <taxon>Pterygota</taxon>
        <taxon>Neoptera</taxon>
        <taxon>Endopterygota</taxon>
        <taxon>Coleoptera</taxon>
        <taxon>Polyphaga</taxon>
        <taxon>Cucujiformia</taxon>
        <taxon>Curculionidae</taxon>
        <taxon>Ceutorhynchinae</taxon>
        <taxon>Ceutorhynchus</taxon>
    </lineage>
</organism>
<evidence type="ECO:0000256" key="8">
    <source>
        <dbReference type="SAM" id="MobiDB-lite"/>
    </source>
</evidence>
<accession>A0A9N9MJX5</accession>
<dbReference type="SUPFAM" id="SSF52540">
    <property type="entry name" value="P-loop containing nucleoside triphosphate hydrolases"/>
    <property type="match status" value="1"/>
</dbReference>
<dbReference type="PANTHER" id="PTHR24031">
    <property type="entry name" value="RNA HELICASE"/>
    <property type="match status" value="1"/>
</dbReference>
<evidence type="ECO:0000256" key="4">
    <source>
        <dbReference type="ARBA" id="ARBA00022840"/>
    </source>
</evidence>
<dbReference type="SMART" id="SM00490">
    <property type="entry name" value="HELICc"/>
    <property type="match status" value="1"/>
</dbReference>
<keyword evidence="5 7" id="KW-0694">RNA-binding</keyword>
<feature type="domain" description="Helicase C-terminal" evidence="10">
    <location>
        <begin position="408"/>
        <end position="590"/>
    </location>
</feature>
<dbReference type="GO" id="GO:0003724">
    <property type="term" value="F:RNA helicase activity"/>
    <property type="evidence" value="ECO:0007669"/>
    <property type="project" value="UniProtKB-EC"/>
</dbReference>
<dbReference type="Proteomes" id="UP001152799">
    <property type="component" value="Chromosome 2"/>
</dbReference>
<dbReference type="InterPro" id="IPR011545">
    <property type="entry name" value="DEAD/DEAH_box_helicase_dom"/>
</dbReference>
<evidence type="ECO:0000259" key="10">
    <source>
        <dbReference type="PROSITE" id="PS51194"/>
    </source>
</evidence>
<keyword evidence="4 6" id="KW-0067">ATP-binding</keyword>
<feature type="compositionally biased region" description="Low complexity" evidence="8">
    <location>
        <begin position="705"/>
        <end position="715"/>
    </location>
</feature>
<feature type="region of interest" description="Disordered" evidence="8">
    <location>
        <begin position="693"/>
        <end position="727"/>
    </location>
</feature>
<keyword evidence="3 6" id="KW-0347">Helicase</keyword>
<dbReference type="InterPro" id="IPR025313">
    <property type="entry name" value="SPB4-like_CTE"/>
</dbReference>
<evidence type="ECO:0000256" key="7">
    <source>
        <dbReference type="RuleBase" id="RU365068"/>
    </source>
</evidence>
<evidence type="ECO:0000256" key="2">
    <source>
        <dbReference type="ARBA" id="ARBA00022801"/>
    </source>
</evidence>
<feature type="domain" description="Helicase ATP-binding" evidence="9">
    <location>
        <begin position="166"/>
        <end position="373"/>
    </location>
</feature>
<dbReference type="GO" id="GO:0016787">
    <property type="term" value="F:hydrolase activity"/>
    <property type="evidence" value="ECO:0007669"/>
    <property type="project" value="UniProtKB-KW"/>
</dbReference>